<dbReference type="InterPro" id="IPR030378">
    <property type="entry name" value="G_CP_dom"/>
</dbReference>
<protein>
    <recommendedName>
        <fullName evidence="2">CP-type G domain-containing protein</fullName>
    </recommendedName>
</protein>
<name>A0ABP0UAH6_9BRYO</name>
<evidence type="ECO:0000313" key="4">
    <source>
        <dbReference type="Proteomes" id="UP001497512"/>
    </source>
</evidence>
<dbReference type="PANTHER" id="PTHR47569">
    <property type="entry name" value="NO-ASSOCIATED PROTEIN 1, CHLOROPLASTIC/MITOCHONDRIAL"/>
    <property type="match status" value="1"/>
</dbReference>
<gene>
    <name evidence="3" type="ORF">CSSPTR1EN2_LOCUS13404</name>
</gene>
<dbReference type="InterPro" id="IPR006073">
    <property type="entry name" value="GTP-bd"/>
</dbReference>
<keyword evidence="4" id="KW-1185">Reference proteome</keyword>
<dbReference type="Pfam" id="PF01926">
    <property type="entry name" value="MMR_HSR1"/>
    <property type="match status" value="1"/>
</dbReference>
<dbReference type="Proteomes" id="UP001497512">
    <property type="component" value="Chromosome 2"/>
</dbReference>
<dbReference type="EMBL" id="OZ019894">
    <property type="protein sequence ID" value="CAK9216305.1"/>
    <property type="molecule type" value="Genomic_DNA"/>
</dbReference>
<sequence length="604" mass="66174">MELASVMTHRLHLFDPSFSRKCTHIRFTAKFLSMRCSAAETRARSMDDEWEGSARLSIVQEKLQNIPQRMPEKPPTGIQSDEPSKDSEESVVPSVQSETPKVTGKTRGEIFLERSKEMLEVHSERSSARAIKTMERRIRKTEKGAVAKRTEPCCYGCGTILQTSAVEAPGYVPIDTFEVKKRHHQLKTILCGRCVLLSQGHMIPAVSGNGGYGNGKGFVSAEELRSQLSHLRFEKALIVKLVDIVDFNGSFLTRVRDLIGANPIILVATKVDLLPKGTSLEAVADWLTQATLARKLNVISIHLTSAKAATGISGVASVIQRQRQGRDVYVMGSANVGKSAFITALLQEMGQRDVVAVAAQRYRPVQSAMPGTTLGPIQIDAFSGGGSLYDTPGVHLHHRMAAAVSPDDLPLLAPRRRLSGKRLPDQKQTMSLVGHSIFWGGVARIDVLQAPTNIAFTLYGPSSIPALALYTSQADTYYQNEVGKSLYPPAGTDRASWPGLLNQRDVTLTIKSNLRSVMQPAGDIAISGLGWVTVGATSVDREGDLGEELEEHERSIVRLKVWVPKAVEVFMRPSIPVGTSASQWYEYMDVDDDELETATPRLVY</sequence>
<dbReference type="Gene3D" id="3.40.50.300">
    <property type="entry name" value="P-loop containing nucleotide triphosphate hydrolases"/>
    <property type="match status" value="1"/>
</dbReference>
<feature type="region of interest" description="Disordered" evidence="1">
    <location>
        <begin position="64"/>
        <end position="106"/>
    </location>
</feature>
<feature type="domain" description="CP-type G" evidence="2">
    <location>
        <begin position="225"/>
        <end position="397"/>
    </location>
</feature>
<accession>A0ABP0UAH6</accession>
<organism evidence="3 4">
    <name type="scientific">Sphagnum troendelagicum</name>
    <dbReference type="NCBI Taxonomy" id="128251"/>
    <lineage>
        <taxon>Eukaryota</taxon>
        <taxon>Viridiplantae</taxon>
        <taxon>Streptophyta</taxon>
        <taxon>Embryophyta</taxon>
        <taxon>Bryophyta</taxon>
        <taxon>Sphagnophytina</taxon>
        <taxon>Sphagnopsida</taxon>
        <taxon>Sphagnales</taxon>
        <taxon>Sphagnaceae</taxon>
        <taxon>Sphagnum</taxon>
    </lineage>
</organism>
<evidence type="ECO:0000313" key="3">
    <source>
        <dbReference type="EMBL" id="CAK9216305.1"/>
    </source>
</evidence>
<dbReference type="PROSITE" id="PS51721">
    <property type="entry name" value="G_CP"/>
    <property type="match status" value="1"/>
</dbReference>
<evidence type="ECO:0000256" key="1">
    <source>
        <dbReference type="SAM" id="MobiDB-lite"/>
    </source>
</evidence>
<dbReference type="InterPro" id="IPR027417">
    <property type="entry name" value="P-loop_NTPase"/>
</dbReference>
<reference evidence="3" key="1">
    <citation type="submission" date="2024-02" db="EMBL/GenBank/DDBJ databases">
        <authorList>
            <consortium name="ELIXIR-Norway"/>
            <consortium name="Elixir Norway"/>
        </authorList>
    </citation>
    <scope>NUCLEOTIDE SEQUENCE</scope>
</reference>
<evidence type="ECO:0000259" key="2">
    <source>
        <dbReference type="PROSITE" id="PS51721"/>
    </source>
</evidence>
<dbReference type="InterPro" id="IPR044229">
    <property type="entry name" value="NOA1"/>
</dbReference>
<dbReference type="PANTHER" id="PTHR47569:SF2">
    <property type="entry name" value="NO-ASSOCIATED PROTEIN 1, CHLOROPLASTIC_MITOCHONDRIAL"/>
    <property type="match status" value="1"/>
</dbReference>
<dbReference type="SUPFAM" id="SSF52540">
    <property type="entry name" value="P-loop containing nucleoside triphosphate hydrolases"/>
    <property type="match status" value="1"/>
</dbReference>
<proteinExistence type="predicted"/>
<dbReference type="CDD" id="cd01855">
    <property type="entry name" value="YqeH"/>
    <property type="match status" value="1"/>
</dbReference>